<feature type="active site" evidence="7">
    <location>
        <position position="366"/>
    </location>
</feature>
<dbReference type="GO" id="GO:0006508">
    <property type="term" value="P:proteolysis"/>
    <property type="evidence" value="ECO:0007669"/>
    <property type="project" value="UniProtKB-KW"/>
</dbReference>
<evidence type="ECO:0000256" key="2">
    <source>
        <dbReference type="ARBA" id="ARBA00022670"/>
    </source>
</evidence>
<reference evidence="11" key="1">
    <citation type="journal article" date="2024" name="IScience">
        <title>Strigolactones Initiate the Formation of Haustorium-like Structures in Castilleja.</title>
        <authorList>
            <person name="Buerger M."/>
            <person name="Peterson D."/>
            <person name="Chory J."/>
        </authorList>
    </citation>
    <scope>NUCLEOTIDE SEQUENCE [LARGE SCALE GENOMIC DNA]</scope>
</reference>
<comment type="caution">
    <text evidence="10">The sequence shown here is derived from an EMBL/GenBank/DDBJ whole genome shotgun (WGS) entry which is preliminary data.</text>
</comment>
<dbReference type="PANTHER" id="PTHR13683">
    <property type="entry name" value="ASPARTYL PROTEASES"/>
    <property type="match status" value="1"/>
</dbReference>
<feature type="signal peptide" evidence="8">
    <location>
        <begin position="1"/>
        <end position="36"/>
    </location>
</feature>
<keyword evidence="4" id="KW-0064">Aspartyl protease</keyword>
<dbReference type="PROSITE" id="PS51767">
    <property type="entry name" value="PEPTIDASE_A1"/>
    <property type="match status" value="1"/>
</dbReference>
<evidence type="ECO:0000256" key="8">
    <source>
        <dbReference type="SAM" id="SignalP"/>
    </source>
</evidence>
<keyword evidence="11" id="KW-1185">Reference proteome</keyword>
<feature type="chain" id="PRO_5044871618" description="Peptidase A1 domain-containing protein" evidence="8">
    <location>
        <begin position="37"/>
        <end position="487"/>
    </location>
</feature>
<evidence type="ECO:0000313" key="11">
    <source>
        <dbReference type="Proteomes" id="UP001632038"/>
    </source>
</evidence>
<dbReference type="GO" id="GO:0004190">
    <property type="term" value="F:aspartic-type endopeptidase activity"/>
    <property type="evidence" value="ECO:0007669"/>
    <property type="project" value="UniProtKB-KW"/>
</dbReference>
<dbReference type="PANTHER" id="PTHR13683:SF750">
    <property type="entry name" value="ASPARTYL PROTEASE AED1"/>
    <property type="match status" value="1"/>
</dbReference>
<dbReference type="Pfam" id="PF14543">
    <property type="entry name" value="TAXi_N"/>
    <property type="match status" value="1"/>
</dbReference>
<evidence type="ECO:0000256" key="5">
    <source>
        <dbReference type="ARBA" id="ARBA00022801"/>
    </source>
</evidence>
<evidence type="ECO:0000313" key="10">
    <source>
        <dbReference type="EMBL" id="KAL3650942.1"/>
    </source>
</evidence>
<dbReference type="Pfam" id="PF14541">
    <property type="entry name" value="TAXi_C"/>
    <property type="match status" value="1"/>
</dbReference>
<dbReference type="FunFam" id="2.40.70.10:FF:000013">
    <property type="entry name" value="Aspartyl protease AED1"/>
    <property type="match status" value="1"/>
</dbReference>
<comment type="similarity">
    <text evidence="1">Belongs to the peptidase A1 family.</text>
</comment>
<dbReference type="SUPFAM" id="SSF50630">
    <property type="entry name" value="Acid proteases"/>
    <property type="match status" value="1"/>
</dbReference>
<dbReference type="InterPro" id="IPR001461">
    <property type="entry name" value="Aspartic_peptidase_A1"/>
</dbReference>
<dbReference type="Proteomes" id="UP001632038">
    <property type="component" value="Unassembled WGS sequence"/>
</dbReference>
<proteinExistence type="inferred from homology"/>
<dbReference type="InterPro" id="IPR033121">
    <property type="entry name" value="PEPTIDASE_A1"/>
</dbReference>
<dbReference type="FunFam" id="2.40.70.10:FF:000021">
    <property type="entry name" value="Aspartyl protease AED1"/>
    <property type="match status" value="1"/>
</dbReference>
<dbReference type="PRINTS" id="PR00792">
    <property type="entry name" value="PEPSIN"/>
</dbReference>
<feature type="domain" description="Peptidase A1" evidence="9">
    <location>
        <begin position="150"/>
        <end position="483"/>
    </location>
</feature>
<name>A0ABD3E9P9_9LAMI</name>
<evidence type="ECO:0000256" key="6">
    <source>
        <dbReference type="ARBA" id="ARBA00023157"/>
    </source>
</evidence>
<dbReference type="Gene3D" id="2.40.70.10">
    <property type="entry name" value="Acid Proteases"/>
    <property type="match status" value="2"/>
</dbReference>
<dbReference type="EMBL" id="JAVIJP010000007">
    <property type="protein sequence ID" value="KAL3650942.1"/>
    <property type="molecule type" value="Genomic_DNA"/>
</dbReference>
<evidence type="ECO:0000256" key="4">
    <source>
        <dbReference type="ARBA" id="ARBA00022750"/>
    </source>
</evidence>
<keyword evidence="5" id="KW-0378">Hydrolase</keyword>
<gene>
    <name evidence="10" type="ORF">CASFOL_007345</name>
</gene>
<evidence type="ECO:0000256" key="3">
    <source>
        <dbReference type="ARBA" id="ARBA00022729"/>
    </source>
</evidence>
<dbReference type="InterPro" id="IPR021109">
    <property type="entry name" value="Peptidase_aspartic_dom_sf"/>
</dbReference>
<evidence type="ECO:0000256" key="7">
    <source>
        <dbReference type="PIRSR" id="PIRSR601461-1"/>
    </source>
</evidence>
<feature type="active site" evidence="7">
    <location>
        <position position="168"/>
    </location>
</feature>
<dbReference type="AlphaFoldDB" id="A0ABD3E9P9"/>
<evidence type="ECO:0000259" key="9">
    <source>
        <dbReference type="PROSITE" id="PS51767"/>
    </source>
</evidence>
<protein>
    <recommendedName>
        <fullName evidence="9">Peptidase A1 domain-containing protein</fullName>
    </recommendedName>
</protein>
<keyword evidence="6" id="KW-1015">Disulfide bond</keyword>
<evidence type="ECO:0000256" key="1">
    <source>
        <dbReference type="ARBA" id="ARBA00007447"/>
    </source>
</evidence>
<dbReference type="InterPro" id="IPR032861">
    <property type="entry name" value="TAXi_N"/>
</dbReference>
<keyword evidence="2" id="KW-0645">Protease</keyword>
<accession>A0ABD3E9P9</accession>
<keyword evidence="3 8" id="KW-0732">Signal</keyword>
<dbReference type="InterPro" id="IPR032799">
    <property type="entry name" value="TAXi_C"/>
</dbReference>
<sequence length="487" mass="52527">MATLQYSSLPFMMMKFLIYSSLLLSLISCFPNKTQALKNRKTNPQSHFHTLQISSLLPASVCSPSTSPRKGQSTLELIHRHGPCSQQTTTPPQLSEILSADQSRVDSIHARLKPDSTINKLNFNNKNNKLNDSKADLPAIPGETFKTGNYIVSIGLGTPKNTLSLVFDTGSDLTWTQCQPCSDSCYQQREPIFNPSKSSSYSNISCSADQCSELPSPGCLSGTCVYSVQYGDGSFSVGFLGKDKLTVTPTDVFPDFLFGCGQSNKGLFGSTAGLIGLSRDNLSFVSQTAAKYGKYFSYCFPFVSSSTGHLAFGKNGGSKSKNVKFTPFASSRIESLYFIDIVYITVGGKKLAINESVFQIAGTVIDSGTVITRLPPGAYGPMSAEFQRMMENYPRAPAYSLLDTCYDFSNYTFVEIPKIEFGFSGDVNVDVADSGIIILVDSTVACLAFAGNDDGEQVGIFGNTQQKTFEVVYDVAGGKLGFGPGGC</sequence>
<organism evidence="10 11">
    <name type="scientific">Castilleja foliolosa</name>
    <dbReference type="NCBI Taxonomy" id="1961234"/>
    <lineage>
        <taxon>Eukaryota</taxon>
        <taxon>Viridiplantae</taxon>
        <taxon>Streptophyta</taxon>
        <taxon>Embryophyta</taxon>
        <taxon>Tracheophyta</taxon>
        <taxon>Spermatophyta</taxon>
        <taxon>Magnoliopsida</taxon>
        <taxon>eudicotyledons</taxon>
        <taxon>Gunneridae</taxon>
        <taxon>Pentapetalae</taxon>
        <taxon>asterids</taxon>
        <taxon>lamiids</taxon>
        <taxon>Lamiales</taxon>
        <taxon>Orobanchaceae</taxon>
        <taxon>Pedicularideae</taxon>
        <taxon>Castillejinae</taxon>
        <taxon>Castilleja</taxon>
    </lineage>
</organism>